<keyword evidence="7" id="KW-0648">Protein biosynthesis</keyword>
<comment type="similarity">
    <text evidence="2">Belongs to the TRAFAC class translation factor GTPase superfamily. Classic translation factor GTPase family. EF-Tu/EF-1A subfamily.</text>
</comment>
<dbReference type="FunFam" id="3.40.50.300:FF:000204">
    <property type="entry name" value="Translation elongation factor Tu"/>
    <property type="match status" value="1"/>
</dbReference>
<evidence type="ECO:0000256" key="9">
    <source>
        <dbReference type="ARBA" id="ARBA00049117"/>
    </source>
</evidence>
<keyword evidence="15" id="KW-1185">Reference proteome</keyword>
<dbReference type="GO" id="GO:1990533">
    <property type="term" value="C:Dom34-Hbs1 complex"/>
    <property type="evidence" value="ECO:0007669"/>
    <property type="project" value="UniProtKB-ARBA"/>
</dbReference>
<comment type="caution">
    <text evidence="14">The sequence shown here is derived from an EMBL/GenBank/DDBJ whole genome shotgun (WGS) entry which is preliminary data.</text>
</comment>
<accession>A0A9W9CRF2</accession>
<dbReference type="Gene3D" id="2.40.30.10">
    <property type="entry name" value="Translation factors"/>
    <property type="match status" value="2"/>
</dbReference>
<dbReference type="InterPro" id="IPR009000">
    <property type="entry name" value="Transl_B-barrel_sf"/>
</dbReference>
<keyword evidence="5" id="KW-0378">Hydrolase</keyword>
<dbReference type="PROSITE" id="PS51722">
    <property type="entry name" value="G_TR_2"/>
    <property type="match status" value="1"/>
</dbReference>
<evidence type="ECO:0000256" key="7">
    <source>
        <dbReference type="ARBA" id="ARBA00022917"/>
    </source>
</evidence>
<evidence type="ECO:0000256" key="11">
    <source>
        <dbReference type="ARBA" id="ARBA00074866"/>
    </source>
</evidence>
<evidence type="ECO:0000256" key="6">
    <source>
        <dbReference type="ARBA" id="ARBA00022845"/>
    </source>
</evidence>
<proteinExistence type="inferred from homology"/>
<protein>
    <recommendedName>
        <fullName evidence="11">Elongation factor 1 alpha-like protein</fullName>
    </recommendedName>
</protein>
<evidence type="ECO:0000256" key="10">
    <source>
        <dbReference type="ARBA" id="ARBA00063537"/>
    </source>
</evidence>
<dbReference type="InterPro" id="IPR015033">
    <property type="entry name" value="HBS1-like_N"/>
</dbReference>
<dbReference type="GO" id="GO:0006417">
    <property type="term" value="P:regulation of translation"/>
    <property type="evidence" value="ECO:0007669"/>
    <property type="project" value="UniProtKB-KW"/>
</dbReference>
<feature type="compositionally biased region" description="Basic residues" evidence="12">
    <location>
        <begin position="251"/>
        <end position="262"/>
    </location>
</feature>
<dbReference type="EMBL" id="JAPEUY010000001">
    <property type="protein sequence ID" value="KAJ4377945.1"/>
    <property type="molecule type" value="Genomic_DNA"/>
</dbReference>
<evidence type="ECO:0000256" key="5">
    <source>
        <dbReference type="ARBA" id="ARBA00022801"/>
    </source>
</evidence>
<evidence type="ECO:0000256" key="2">
    <source>
        <dbReference type="ARBA" id="ARBA00007249"/>
    </source>
</evidence>
<dbReference type="SUPFAM" id="SSF50465">
    <property type="entry name" value="EF-Tu/eEF-1alpha/eIF2-gamma C-terminal domain"/>
    <property type="match status" value="1"/>
</dbReference>
<dbReference type="GO" id="GO:0003924">
    <property type="term" value="F:GTPase activity"/>
    <property type="evidence" value="ECO:0007669"/>
    <property type="project" value="InterPro"/>
</dbReference>
<dbReference type="PRINTS" id="PR00315">
    <property type="entry name" value="ELONGATNFCT"/>
</dbReference>
<dbReference type="Pfam" id="PF00009">
    <property type="entry name" value="GTP_EFTU"/>
    <property type="match status" value="1"/>
</dbReference>
<feature type="domain" description="Tr-type G" evidence="13">
    <location>
        <begin position="405"/>
        <end position="628"/>
    </location>
</feature>
<keyword evidence="6" id="KW-0810">Translation regulation</keyword>
<evidence type="ECO:0000256" key="1">
    <source>
        <dbReference type="ARBA" id="ARBA00004496"/>
    </source>
</evidence>
<comment type="subunit">
    <text evidence="10">Component of the Dom34-Hbs1 complex, also named Pelota-HBS1L complex, composed of dom34 and hbs1.</text>
</comment>
<dbReference type="AlphaFoldDB" id="A0A9W9CRF2"/>
<feature type="compositionally biased region" description="Acidic residues" evidence="12">
    <location>
        <begin position="15"/>
        <end position="42"/>
    </location>
</feature>
<dbReference type="GO" id="GO:0005525">
    <property type="term" value="F:GTP binding"/>
    <property type="evidence" value="ECO:0007669"/>
    <property type="project" value="UniProtKB-KW"/>
</dbReference>
<feature type="region of interest" description="Disordered" evidence="12">
    <location>
        <begin position="1"/>
        <end position="44"/>
    </location>
</feature>
<feature type="region of interest" description="Disordered" evidence="12">
    <location>
        <begin position="351"/>
        <end position="372"/>
    </location>
</feature>
<dbReference type="GO" id="GO:0005829">
    <property type="term" value="C:cytosol"/>
    <property type="evidence" value="ECO:0007669"/>
    <property type="project" value="GOC"/>
</dbReference>
<dbReference type="InterPro" id="IPR050100">
    <property type="entry name" value="TRAFAC_GTPase_members"/>
</dbReference>
<comment type="catalytic activity">
    <reaction evidence="9">
        <text>GTP + H2O = GDP + phosphate + H(+)</text>
        <dbReference type="Rhea" id="RHEA:19669"/>
        <dbReference type="ChEBI" id="CHEBI:15377"/>
        <dbReference type="ChEBI" id="CHEBI:15378"/>
        <dbReference type="ChEBI" id="CHEBI:37565"/>
        <dbReference type="ChEBI" id="CHEBI:43474"/>
        <dbReference type="ChEBI" id="CHEBI:58189"/>
    </reaction>
    <physiologicalReaction direction="left-to-right" evidence="9">
        <dbReference type="Rhea" id="RHEA:19670"/>
    </physiologicalReaction>
</comment>
<dbReference type="InterPro" id="IPR027417">
    <property type="entry name" value="P-loop_NTPase"/>
</dbReference>
<dbReference type="CDD" id="cd01883">
    <property type="entry name" value="EF1_alpha"/>
    <property type="match status" value="1"/>
</dbReference>
<evidence type="ECO:0000259" key="13">
    <source>
        <dbReference type="PROSITE" id="PS51722"/>
    </source>
</evidence>
<evidence type="ECO:0000256" key="3">
    <source>
        <dbReference type="ARBA" id="ARBA00022490"/>
    </source>
</evidence>
<evidence type="ECO:0000313" key="15">
    <source>
        <dbReference type="Proteomes" id="UP001140560"/>
    </source>
</evidence>
<dbReference type="CDD" id="cd16267">
    <property type="entry name" value="HBS1-like_II"/>
    <property type="match status" value="1"/>
</dbReference>
<feature type="region of interest" description="Disordered" evidence="12">
    <location>
        <begin position="93"/>
        <end position="117"/>
    </location>
</feature>
<keyword evidence="8" id="KW-0342">GTP-binding</keyword>
<dbReference type="PANTHER" id="PTHR23115">
    <property type="entry name" value="TRANSLATION FACTOR"/>
    <property type="match status" value="1"/>
</dbReference>
<dbReference type="OrthoDB" id="342024at2759"/>
<dbReference type="SUPFAM" id="SSF52540">
    <property type="entry name" value="P-loop containing nucleoside triphosphate hydrolases"/>
    <property type="match status" value="1"/>
</dbReference>
<dbReference type="InterPro" id="IPR009001">
    <property type="entry name" value="Transl_elong_EF1A/Init_IF2_C"/>
</dbReference>
<dbReference type="Proteomes" id="UP001140560">
    <property type="component" value="Unassembled WGS sequence"/>
</dbReference>
<feature type="region of interest" description="Disordered" evidence="12">
    <location>
        <begin position="237"/>
        <end position="282"/>
    </location>
</feature>
<gene>
    <name evidence="14" type="ORF">N0V83_000775</name>
</gene>
<dbReference type="Gene3D" id="3.40.50.300">
    <property type="entry name" value="P-loop containing nucleotide triphosphate hydrolases"/>
    <property type="match status" value="1"/>
</dbReference>
<sequence>MPPKSGFSRARNVDYDDDDIYDDEDEYYEEGEGGDGMTEDDKEQMRLGTTRVREGLGEMSGFTSDEQIQEALWHYYYDVDKSVVYLKNKLGTTESVEEKPKKEKTTSRFDQAASVADQKAPATTGKQIYAQYSCSGESAYLVTQRPLPPMSMPTSDTTDDFFWDVPWGQVPSDRLGVITTHASPYKGGLLGGSSKLAALAAKRRKEREEAEAAASKASSDADAAIAMLDKLTVRSKDNVPSSLGLNEQRPARSRYPVRKRSPSRSPPQEAPREAIEEPEAPQPAIINELPAQRATASMFASTLCGDCSSATSAQSAPALQAFPAPYAKYKDYDSAAAFATPSPDDIVRAAQAKGAGGGRRSTPKKKKAHTENLARSVEKLVVHDEPKIRSKNLNVVAEYEKSDLKRIANFVVVGHVDHGKSTLMGRLLYDLKVIDQRSIDKLRKEAETIGKSSFALAWVMDETNEERSRGVTVDIATNYFETEKSRFTILDAPGHKDFIPNMISGSSQADFPVLVIDASTNSFEAGLKGQTKEHILIARSMGMQHIIVAVNKMDTVSWSKARFDDISKRMTAFLTESSFLPSRITFIPLAGLTGENVVKKVENSAAHWYTGETLLEALERIELPQRNLQKALRLSVADVFRGDLRSPLSISGRIDSGTVQVGDVILALPAKQTATIKMIEVQDAPADWAVAGQIPTLHLTDIDPVHLQQGDIVCVPSAPVKLVKAFTSKLLAFQHVLPEPVEVFRSTLNSPGAIRTLSARLNKFTGEVVKKKPRVIKPGEVARVVVQLERELPIEEGMRVVLREGAGRWGRADGACCVSVDCRYERLL</sequence>
<dbReference type="Pfam" id="PF08938">
    <property type="entry name" value="HBS1_N"/>
    <property type="match status" value="1"/>
</dbReference>
<comment type="subcellular location">
    <subcellularLocation>
        <location evidence="1">Cytoplasm</location>
    </subcellularLocation>
</comment>
<feature type="compositionally biased region" description="Basic and acidic residues" evidence="12">
    <location>
        <begin position="96"/>
        <end position="107"/>
    </location>
</feature>
<evidence type="ECO:0000256" key="8">
    <source>
        <dbReference type="ARBA" id="ARBA00023134"/>
    </source>
</evidence>
<dbReference type="InterPro" id="IPR000795">
    <property type="entry name" value="T_Tr_GTP-bd_dom"/>
</dbReference>
<dbReference type="FunFam" id="2.40.30.10:FF:000020">
    <property type="entry name" value="Translation elongation factor EF-1"/>
    <property type="match status" value="1"/>
</dbReference>
<keyword evidence="4" id="KW-0547">Nucleotide-binding</keyword>
<organism evidence="14 15">
    <name type="scientific">Neocucurbitaria cava</name>
    <dbReference type="NCBI Taxonomy" id="798079"/>
    <lineage>
        <taxon>Eukaryota</taxon>
        <taxon>Fungi</taxon>
        <taxon>Dikarya</taxon>
        <taxon>Ascomycota</taxon>
        <taxon>Pezizomycotina</taxon>
        <taxon>Dothideomycetes</taxon>
        <taxon>Pleosporomycetidae</taxon>
        <taxon>Pleosporales</taxon>
        <taxon>Pleosporineae</taxon>
        <taxon>Cucurbitariaceae</taxon>
        <taxon>Neocucurbitaria</taxon>
    </lineage>
</organism>
<evidence type="ECO:0000256" key="4">
    <source>
        <dbReference type="ARBA" id="ARBA00022741"/>
    </source>
</evidence>
<reference evidence="14" key="1">
    <citation type="submission" date="2022-10" db="EMBL/GenBank/DDBJ databases">
        <title>Tapping the CABI collections for fungal endophytes: first genome assemblies for Collariella, Neodidymelliopsis, Ascochyta clinopodiicola, Didymella pomorum, Didymosphaeria variabile, Neocosmospora piperis and Neocucurbitaria cava.</title>
        <authorList>
            <person name="Hill R."/>
        </authorList>
    </citation>
    <scope>NUCLEOTIDE SEQUENCE</scope>
    <source>
        <strain evidence="14">IMI 356814</strain>
    </source>
</reference>
<name>A0A9W9CRF2_9PLEO</name>
<evidence type="ECO:0000256" key="12">
    <source>
        <dbReference type="SAM" id="MobiDB-lite"/>
    </source>
</evidence>
<evidence type="ECO:0000313" key="14">
    <source>
        <dbReference type="EMBL" id="KAJ4377945.1"/>
    </source>
</evidence>
<dbReference type="SUPFAM" id="SSF50447">
    <property type="entry name" value="Translation proteins"/>
    <property type="match status" value="1"/>
</dbReference>
<dbReference type="GO" id="GO:0002184">
    <property type="term" value="P:cytoplasmic translational termination"/>
    <property type="evidence" value="ECO:0007669"/>
    <property type="project" value="UniProtKB-ARBA"/>
</dbReference>
<keyword evidence="3" id="KW-0963">Cytoplasm</keyword>